<evidence type="ECO:0000256" key="2">
    <source>
        <dbReference type="PROSITE-ProRule" id="PRU00723"/>
    </source>
</evidence>
<feature type="compositionally biased region" description="Low complexity" evidence="3">
    <location>
        <begin position="26"/>
        <end position="36"/>
    </location>
</feature>
<dbReference type="CDD" id="cd00590">
    <property type="entry name" value="RRM_SF"/>
    <property type="match status" value="1"/>
</dbReference>
<feature type="region of interest" description="Disordered" evidence="3">
    <location>
        <begin position="382"/>
        <end position="409"/>
    </location>
</feature>
<name>A0A8S0VQ17_CYCAE</name>
<dbReference type="InterPro" id="IPR035979">
    <property type="entry name" value="RBD_domain_sf"/>
</dbReference>
<dbReference type="InterPro" id="IPR000571">
    <property type="entry name" value="Znf_CCCH"/>
</dbReference>
<feature type="region of interest" description="Disordered" evidence="3">
    <location>
        <begin position="1"/>
        <end position="48"/>
    </location>
</feature>
<dbReference type="GO" id="GO:0003723">
    <property type="term" value="F:RNA binding"/>
    <property type="evidence" value="ECO:0007669"/>
    <property type="project" value="UniProtKB-UniRule"/>
</dbReference>
<feature type="domain" description="C3H1-type" evidence="5">
    <location>
        <begin position="502"/>
        <end position="529"/>
    </location>
</feature>
<sequence length="898" mass="99605">MSAAGSSSSRITTKRNKSAPETQVPHAASADAAHVVSIKKSRRQVAEPAAQEQFILAPSTDLKSSTEPFDARSILPRVKHAKNLSRLLQASSSAERRDDAALHRVSFECIDGLTRTYDREAEVLRSEDCNHKRIDREDVEVNMPSGGPMQGSQFVAFGVLAFPTKAKFNDICYDFVRTRRRCRLRERCPRIHPVDIQLYLPGAIQESQRVKQTRRGDSGLQPEPLAGTEPPPGTLPAEDGPMPRTDVVNSDKPTPPSSSTPMPPTAIRSSIQPRPATVEPSILADAQTLAQKKPTTPAVVTHPPDVIPPSSTSAQVEPAIPSTNHEPTVRVRLPPPLSPSSPSPSVQLSSARTDPPPRHRLAHPLPPKPSWLDDVQHWHSVSGLQDLPNSRYTGVSSEESHSSTDSDEERVAICRRIASPDPFPLENWDPRADESAWSDSNVTDDPPQSKRVSAGREILASSASRNSLSPTNLILPSYASKPLAEMKKFLHGEQQVIRRPRPRTNERCRRWLRDMCDKGYECRYIHDDLDYMDDPVVPPVSGVHAPLKGAVLAHLTSQPERTFVRRPPETVGRVVHQHIHAKFGSGFQVTELDTGFESPWIFVSGFPDHLTDFKIETLLRRFGDVTEIRRPAQPVSPLSVKVHFSKVSEAFTAFTSLNGAVEYGRTLETRMAVENKKSGTIFKDTAVRIDWEGPNRNVYMGYADLEKAQHAVQLARKKPYGEYQPTAALHYALPAVGKVTVKFTGVPPDVTEKGMEIYGEHQGMVTERPNYTGSSIDETIVCVKRLLTNFRSKMVDFEIKNAPYREGKMRVWAIFSSPKDAEAAAQHLHNRKPATMGYTRVMARHMKSISFSLSVAKACKVGAEIKAFTENIWRQGPGYSLSNQDRGTFVSVRLCGED</sequence>
<dbReference type="EMBL" id="CACVBS010000001">
    <property type="protein sequence ID" value="CAA7257312.1"/>
    <property type="molecule type" value="Genomic_DNA"/>
</dbReference>
<feature type="compositionally biased region" description="Basic and acidic residues" evidence="3">
    <location>
        <begin position="398"/>
        <end position="409"/>
    </location>
</feature>
<accession>A0A8S0VQ17</accession>
<feature type="compositionally biased region" description="Polar residues" evidence="3">
    <location>
        <begin position="309"/>
        <end position="326"/>
    </location>
</feature>
<feature type="zinc finger region" description="C3H1-type" evidence="2">
    <location>
        <begin position="171"/>
        <end position="195"/>
    </location>
</feature>
<feature type="compositionally biased region" description="Pro residues" evidence="3">
    <location>
        <begin position="253"/>
        <end position="264"/>
    </location>
</feature>
<evidence type="ECO:0000313" key="7">
    <source>
        <dbReference type="Proteomes" id="UP000467700"/>
    </source>
</evidence>
<dbReference type="GO" id="GO:0008270">
    <property type="term" value="F:zinc ion binding"/>
    <property type="evidence" value="ECO:0007669"/>
    <property type="project" value="UniProtKB-KW"/>
</dbReference>
<evidence type="ECO:0000256" key="3">
    <source>
        <dbReference type="SAM" id="MobiDB-lite"/>
    </source>
</evidence>
<feature type="region of interest" description="Disordered" evidence="3">
    <location>
        <begin position="423"/>
        <end position="456"/>
    </location>
</feature>
<feature type="domain" description="RRM" evidence="4">
    <location>
        <begin position="599"/>
        <end position="674"/>
    </location>
</feature>
<dbReference type="Proteomes" id="UP000467700">
    <property type="component" value="Unassembled WGS sequence"/>
</dbReference>
<dbReference type="OrthoDB" id="10009520at2759"/>
<dbReference type="InterPro" id="IPR012677">
    <property type="entry name" value="Nucleotide-bd_a/b_plait_sf"/>
</dbReference>
<evidence type="ECO:0000259" key="4">
    <source>
        <dbReference type="PROSITE" id="PS50102"/>
    </source>
</evidence>
<dbReference type="InterPro" id="IPR000504">
    <property type="entry name" value="RRM_dom"/>
</dbReference>
<evidence type="ECO:0000313" key="6">
    <source>
        <dbReference type="EMBL" id="CAA7257312.1"/>
    </source>
</evidence>
<keyword evidence="1" id="KW-0694">RNA-binding</keyword>
<dbReference type="SUPFAM" id="SSF54928">
    <property type="entry name" value="RNA-binding domain, RBD"/>
    <property type="match status" value="1"/>
</dbReference>
<gene>
    <name evidence="6" type="ORF">AAE3_LOCUS285</name>
</gene>
<feature type="compositionally biased region" description="Pro residues" evidence="3">
    <location>
        <begin position="333"/>
        <end position="342"/>
    </location>
</feature>
<organism evidence="6 7">
    <name type="scientific">Cyclocybe aegerita</name>
    <name type="common">Black poplar mushroom</name>
    <name type="synonym">Agrocybe aegerita</name>
    <dbReference type="NCBI Taxonomy" id="1973307"/>
    <lineage>
        <taxon>Eukaryota</taxon>
        <taxon>Fungi</taxon>
        <taxon>Dikarya</taxon>
        <taxon>Basidiomycota</taxon>
        <taxon>Agaricomycotina</taxon>
        <taxon>Agaricomycetes</taxon>
        <taxon>Agaricomycetidae</taxon>
        <taxon>Agaricales</taxon>
        <taxon>Agaricineae</taxon>
        <taxon>Bolbitiaceae</taxon>
        <taxon>Cyclocybe</taxon>
    </lineage>
</organism>
<dbReference type="PROSITE" id="PS50103">
    <property type="entry name" value="ZF_C3H1"/>
    <property type="match status" value="2"/>
</dbReference>
<keyword evidence="2" id="KW-0862">Zinc</keyword>
<keyword evidence="7" id="KW-1185">Reference proteome</keyword>
<feature type="zinc finger region" description="C3H1-type" evidence="2">
    <location>
        <begin position="502"/>
        <end position="529"/>
    </location>
</feature>
<evidence type="ECO:0000256" key="1">
    <source>
        <dbReference type="PROSITE-ProRule" id="PRU00176"/>
    </source>
</evidence>
<proteinExistence type="predicted"/>
<dbReference type="PROSITE" id="PS50102">
    <property type="entry name" value="RRM"/>
    <property type="match status" value="1"/>
</dbReference>
<dbReference type="SMART" id="SM00356">
    <property type="entry name" value="ZnF_C3H1"/>
    <property type="match status" value="2"/>
</dbReference>
<feature type="compositionally biased region" description="Low complexity" evidence="3">
    <location>
        <begin position="343"/>
        <end position="352"/>
    </location>
</feature>
<dbReference type="AlphaFoldDB" id="A0A8S0VQ17"/>
<keyword evidence="2" id="KW-0479">Metal-binding</keyword>
<feature type="domain" description="C3H1-type" evidence="5">
    <location>
        <begin position="171"/>
        <end position="195"/>
    </location>
</feature>
<reference evidence="6 7" key="1">
    <citation type="submission" date="2020-01" db="EMBL/GenBank/DDBJ databases">
        <authorList>
            <person name="Gupta K D."/>
        </authorList>
    </citation>
    <scope>NUCLEOTIDE SEQUENCE [LARGE SCALE GENOMIC DNA]</scope>
</reference>
<evidence type="ECO:0000259" key="5">
    <source>
        <dbReference type="PROSITE" id="PS50103"/>
    </source>
</evidence>
<dbReference type="Gene3D" id="3.30.70.330">
    <property type="match status" value="1"/>
</dbReference>
<protein>
    <submittedName>
        <fullName evidence="6">Uncharacterized protein</fullName>
    </submittedName>
</protein>
<keyword evidence="2" id="KW-0863">Zinc-finger</keyword>
<feature type="region of interest" description="Disordered" evidence="3">
    <location>
        <begin position="207"/>
        <end position="276"/>
    </location>
</feature>
<feature type="region of interest" description="Disordered" evidence="3">
    <location>
        <begin position="290"/>
        <end position="368"/>
    </location>
</feature>
<feature type="compositionally biased region" description="Polar residues" evidence="3">
    <location>
        <begin position="1"/>
        <end position="11"/>
    </location>
</feature>
<comment type="caution">
    <text evidence="6">The sequence shown here is derived from an EMBL/GenBank/DDBJ whole genome shotgun (WGS) entry which is preliminary data.</text>
</comment>